<dbReference type="InterPro" id="IPR009053">
    <property type="entry name" value="Prefoldin"/>
</dbReference>
<evidence type="ECO:0000313" key="2">
    <source>
        <dbReference type="EMBL" id="KAG5485518.1"/>
    </source>
</evidence>
<dbReference type="Gene3D" id="1.10.287.370">
    <property type="match status" value="1"/>
</dbReference>
<evidence type="ECO:0000313" key="3">
    <source>
        <dbReference type="Proteomes" id="UP000673552"/>
    </source>
</evidence>
<dbReference type="SUPFAM" id="SSF46579">
    <property type="entry name" value="Prefoldin"/>
    <property type="match status" value="1"/>
</dbReference>
<dbReference type="Proteomes" id="UP000673552">
    <property type="component" value="Unassembled WGS sequence"/>
</dbReference>
<name>A0A836HZW7_9TRYP</name>
<comment type="caution">
    <text evidence="2">The sequence shown here is derived from an EMBL/GenBank/DDBJ whole genome shotgun (WGS) entry which is preliminary data.</text>
</comment>
<evidence type="ECO:0000256" key="1">
    <source>
        <dbReference type="SAM" id="MobiDB-lite"/>
    </source>
</evidence>
<reference evidence="3" key="1">
    <citation type="journal article" date="2021" name="Microbiol. Resour. Announc.">
        <title>LGAAP: Leishmaniinae Genome Assembly and Annotation Pipeline.</title>
        <authorList>
            <person name="Almutairi H."/>
            <person name="Urbaniak M.D."/>
            <person name="Bates M.D."/>
            <person name="Jariyapan N."/>
            <person name="Kwakye-Nuako G."/>
            <person name="Thomaz-Soccol V."/>
            <person name="Al-Salem W.S."/>
            <person name="Dillon R.J."/>
            <person name="Bates P.A."/>
            <person name="Gatherer D."/>
        </authorList>
    </citation>
    <scope>NUCLEOTIDE SEQUENCE [LARGE SCALE GENOMIC DNA]</scope>
</reference>
<protein>
    <recommendedName>
        <fullName evidence="4">Prefoldin subunit</fullName>
    </recommendedName>
</protein>
<dbReference type="GeneID" id="92517481"/>
<organism evidence="2 3">
    <name type="scientific">Leishmania martiniquensis</name>
    <dbReference type="NCBI Taxonomy" id="1580590"/>
    <lineage>
        <taxon>Eukaryota</taxon>
        <taxon>Discoba</taxon>
        <taxon>Euglenozoa</taxon>
        <taxon>Kinetoplastea</taxon>
        <taxon>Metakinetoplastina</taxon>
        <taxon>Trypanosomatida</taxon>
        <taxon>Trypanosomatidae</taxon>
        <taxon>Leishmaniinae</taxon>
        <taxon>Leishmania</taxon>
    </lineage>
</organism>
<feature type="region of interest" description="Disordered" evidence="1">
    <location>
        <begin position="6"/>
        <end position="25"/>
    </location>
</feature>
<dbReference type="KEGG" id="lmat:92517481"/>
<keyword evidence="3" id="KW-1185">Reference proteome</keyword>
<sequence>MAFLVYPSAPSPSEQAAAPPPPAPAATAAAGVLHLERFLESVLKPSLDSVLTQRDELYTTVAQCAQLRWLMDDMQALSRYHSFIEASTAAEAAAAVPLSADGRAVSAPPPLPTSRRAQADACKPRQRNKILVDLGSHFYTQGVVPDASVVCMSIGCGIVLPMTRDEARAFLRKKESVARRMILSTSKEALRIKYRIRLVTEAIARLNERHLGL</sequence>
<dbReference type="AlphaFoldDB" id="A0A836HZW7"/>
<dbReference type="RefSeq" id="XP_067180814.1">
    <property type="nucleotide sequence ID" value="XM_067324969.1"/>
</dbReference>
<evidence type="ECO:0008006" key="4">
    <source>
        <dbReference type="Google" id="ProtNLM"/>
    </source>
</evidence>
<accession>A0A836HZW7</accession>
<dbReference type="CDD" id="cd23158">
    <property type="entry name" value="Prefoldin_UXT"/>
    <property type="match status" value="1"/>
</dbReference>
<dbReference type="OrthoDB" id="433124at2759"/>
<dbReference type="EMBL" id="JAFEUZ010000009">
    <property type="protein sequence ID" value="KAG5485518.1"/>
    <property type="molecule type" value="Genomic_DNA"/>
</dbReference>
<dbReference type="InterPro" id="IPR004127">
    <property type="entry name" value="Prefoldin_subunit_alpha"/>
</dbReference>
<reference evidence="3" key="2">
    <citation type="journal article" date="2021" name="Sci. Data">
        <title>Chromosome-scale genome sequencing, assembly and annotation of six genomes from subfamily Leishmaniinae.</title>
        <authorList>
            <person name="Almutairi H."/>
            <person name="Urbaniak M.D."/>
            <person name="Bates M.D."/>
            <person name="Jariyapan N."/>
            <person name="Kwakye-Nuako G."/>
            <person name="Thomaz Soccol V."/>
            <person name="Al-Salem W.S."/>
            <person name="Dillon R.J."/>
            <person name="Bates P.A."/>
            <person name="Gatherer D."/>
        </authorList>
    </citation>
    <scope>NUCLEOTIDE SEQUENCE [LARGE SCALE GENOMIC DNA]</scope>
</reference>
<dbReference type="Pfam" id="PF02996">
    <property type="entry name" value="Prefoldin"/>
    <property type="match status" value="1"/>
</dbReference>
<proteinExistence type="predicted"/>
<feature type="compositionally biased region" description="Low complexity" evidence="1">
    <location>
        <begin position="7"/>
        <end position="17"/>
    </location>
</feature>
<gene>
    <name evidence="2" type="ORF">LSCM1_07604</name>
</gene>